<feature type="compositionally biased region" description="Polar residues" evidence="2">
    <location>
        <begin position="299"/>
        <end position="313"/>
    </location>
</feature>
<feature type="compositionally biased region" description="Polar residues" evidence="2">
    <location>
        <begin position="120"/>
        <end position="137"/>
    </location>
</feature>
<evidence type="ECO:0000256" key="2">
    <source>
        <dbReference type="SAM" id="MobiDB-lite"/>
    </source>
</evidence>
<dbReference type="EMBL" id="LVVM01005543">
    <property type="protein sequence ID" value="OJA10260.1"/>
    <property type="molecule type" value="Genomic_DNA"/>
</dbReference>
<name>A0A1J8QES1_9AGAM</name>
<evidence type="ECO:0000313" key="3">
    <source>
        <dbReference type="EMBL" id="OJA10260.1"/>
    </source>
</evidence>
<feature type="region of interest" description="Disordered" evidence="2">
    <location>
        <begin position="369"/>
        <end position="388"/>
    </location>
</feature>
<proteinExistence type="predicted"/>
<sequence>MGIIPGDGGTIDPFANIGENADYGAADNLEPYDLPPNPPPKFPTPPPTTTTTAGRKKQSRDSPFSGIVPESESSQSQPSLPKPRANGKNADVPLRKPPSRPTSPSEKLQSVPPVVVMRAPSSSISPSHTGHVPSSNEVPVRPQKPATRPIPRISPHTFRKAVEPFISEPNNDPPMSSIESFPSPRKDKGNQPYSAGADELQRSSDEESVSSRTDADLRARGKALYEQELKKKELLRVAGKPSLKKTISDVARSRAPLVMTVSGKQSTTDTHPLVSSRRDRRGDLAVVQQMEDAYVDLNGGNSTTIDTFTQSGPQDKEAQRVIPREEDEESTQEALLGGNPALPAPKADVAERPEVQPQELVIDDVEMSNDVQPSPAMPAEQSGSNQPSTSLDDLHVASMIVNPSQGRLQEGDDEEIIIDLASSPTWSPQNNMDPTMGRLSHALSALNKKSDEIQALQRELALEREKSSKLDDKLKVTMQSTNSTAQEISTSSADPADAMQSHPSVSELADVRVKWEQEREVWEAERRKWEEELATLTAERDRLETDAHGIDEVRASWDADRAAFQLERERWEEERNKLGLQVNDSLSERKTWSEKGTRLTDQITSLTETCGAFEAERAQWEQERNTGIAERAAWASERESWVQQQAAREDSSQDTYREAMELQSAKWEADRVEWASSKEGWEAEREKWSSERATMMEAHETLTADVERLNSSLDVMARSKALAEKDRDFFRDQYSQASGFVSATRAENVELEQKAAIAEGQARDGVALIKSMFESQIKALKEDVDQWRGIATLLQEKDRRTDDLIRRRAAEQPELAERCRQLEDQVDSLVTELELAHQKFSIERNELPHTFSELQKRQQELRSVKLTYQEVEPGEIIEVTSLRDPDISDWTELEALAADLSVEEQTEDDERDLLPCEWRTGAGVIDQ</sequence>
<reference evidence="3 4" key="1">
    <citation type="submission" date="2016-03" db="EMBL/GenBank/DDBJ databases">
        <title>Comparative genomics of the ectomycorrhizal sister species Rhizopogon vinicolor and Rhizopogon vesiculosus (Basidiomycota: Boletales) reveals a divergence of the mating type B locus.</title>
        <authorList>
            <person name="Mujic A.B."/>
            <person name="Kuo A."/>
            <person name="Tritt A."/>
            <person name="Lipzen A."/>
            <person name="Chen C."/>
            <person name="Johnson J."/>
            <person name="Sharma A."/>
            <person name="Barry K."/>
            <person name="Grigoriev I.V."/>
            <person name="Spatafora J.W."/>
        </authorList>
    </citation>
    <scope>NUCLEOTIDE SEQUENCE [LARGE SCALE GENOMIC DNA]</scope>
    <source>
        <strain evidence="3 4">AM-OR11-056</strain>
    </source>
</reference>
<feature type="region of interest" description="Disordered" evidence="2">
    <location>
        <begin position="258"/>
        <end position="281"/>
    </location>
</feature>
<feature type="coiled-coil region" evidence="1">
    <location>
        <begin position="439"/>
        <end position="473"/>
    </location>
</feature>
<dbReference type="AlphaFoldDB" id="A0A1J8QES1"/>
<feature type="coiled-coil region" evidence="1">
    <location>
        <begin position="512"/>
        <end position="546"/>
    </location>
</feature>
<organism evidence="3 4">
    <name type="scientific">Rhizopogon vesiculosus</name>
    <dbReference type="NCBI Taxonomy" id="180088"/>
    <lineage>
        <taxon>Eukaryota</taxon>
        <taxon>Fungi</taxon>
        <taxon>Dikarya</taxon>
        <taxon>Basidiomycota</taxon>
        <taxon>Agaricomycotina</taxon>
        <taxon>Agaricomycetes</taxon>
        <taxon>Agaricomycetidae</taxon>
        <taxon>Boletales</taxon>
        <taxon>Suillineae</taxon>
        <taxon>Rhizopogonaceae</taxon>
        <taxon>Rhizopogon</taxon>
    </lineage>
</organism>
<feature type="region of interest" description="Disordered" evidence="2">
    <location>
        <begin position="297"/>
        <end position="352"/>
    </location>
</feature>
<keyword evidence="1" id="KW-0175">Coiled coil</keyword>
<feature type="compositionally biased region" description="Pro residues" evidence="2">
    <location>
        <begin position="33"/>
        <end position="48"/>
    </location>
</feature>
<keyword evidence="4" id="KW-1185">Reference proteome</keyword>
<feature type="compositionally biased region" description="Basic and acidic residues" evidence="2">
    <location>
        <begin position="314"/>
        <end position="324"/>
    </location>
</feature>
<feature type="region of interest" description="Disordered" evidence="2">
    <location>
        <begin position="480"/>
        <end position="505"/>
    </location>
</feature>
<feature type="compositionally biased region" description="Polar residues" evidence="2">
    <location>
        <begin position="480"/>
        <end position="493"/>
    </location>
</feature>
<evidence type="ECO:0000313" key="4">
    <source>
        <dbReference type="Proteomes" id="UP000183567"/>
    </source>
</evidence>
<gene>
    <name evidence="3" type="ORF">AZE42_08919</name>
</gene>
<feature type="region of interest" description="Disordered" evidence="2">
    <location>
        <begin position="1"/>
        <end position="217"/>
    </location>
</feature>
<feature type="compositionally biased region" description="Low complexity" evidence="2">
    <location>
        <begin position="69"/>
        <end position="79"/>
    </location>
</feature>
<feature type="compositionally biased region" description="Polar residues" evidence="2">
    <location>
        <begin position="168"/>
        <end position="180"/>
    </location>
</feature>
<dbReference type="Proteomes" id="UP000183567">
    <property type="component" value="Unassembled WGS sequence"/>
</dbReference>
<dbReference type="OrthoDB" id="3647690at2759"/>
<accession>A0A1J8QES1</accession>
<evidence type="ECO:0000256" key="1">
    <source>
        <dbReference type="SAM" id="Coils"/>
    </source>
</evidence>
<dbReference type="STRING" id="180088.A0A1J8QES1"/>
<protein>
    <submittedName>
        <fullName evidence="3">Uncharacterized protein</fullName>
    </submittedName>
</protein>
<comment type="caution">
    <text evidence="3">The sequence shown here is derived from an EMBL/GenBank/DDBJ whole genome shotgun (WGS) entry which is preliminary data.</text>
</comment>